<reference evidence="2 3" key="1">
    <citation type="submission" date="2015-10" db="EMBL/GenBank/DDBJ databases">
        <title>Draft genome sequence of Streptomyces canus DSM 40017, type strain for the species Streptomyces canus.</title>
        <authorList>
            <person name="Ruckert C."/>
            <person name="Winkler A."/>
            <person name="Kalinowski J."/>
            <person name="Kampfer P."/>
            <person name="Glaeser S."/>
        </authorList>
    </citation>
    <scope>NUCLEOTIDE SEQUENCE [LARGE SCALE GENOMIC DNA]</scope>
    <source>
        <strain evidence="2 3">DSM 40017</strain>
    </source>
</reference>
<accession>A0A101S476</accession>
<feature type="compositionally biased region" description="Basic and acidic residues" evidence="1">
    <location>
        <begin position="180"/>
        <end position="236"/>
    </location>
</feature>
<evidence type="ECO:0000313" key="3">
    <source>
        <dbReference type="Proteomes" id="UP000053669"/>
    </source>
</evidence>
<organism evidence="2 3">
    <name type="scientific">Streptomyces canus</name>
    <dbReference type="NCBI Taxonomy" id="58343"/>
    <lineage>
        <taxon>Bacteria</taxon>
        <taxon>Bacillati</taxon>
        <taxon>Actinomycetota</taxon>
        <taxon>Actinomycetes</taxon>
        <taxon>Kitasatosporales</taxon>
        <taxon>Streptomycetaceae</taxon>
        <taxon>Streptomyces</taxon>
        <taxon>Streptomyces aurantiacus group</taxon>
    </lineage>
</organism>
<proteinExistence type="predicted"/>
<feature type="compositionally biased region" description="Basic and acidic residues" evidence="1">
    <location>
        <begin position="261"/>
        <end position="272"/>
    </location>
</feature>
<feature type="region of interest" description="Disordered" evidence="1">
    <location>
        <begin position="169"/>
        <end position="372"/>
    </location>
</feature>
<protein>
    <submittedName>
        <fullName evidence="2">Uncharacterized protein</fullName>
    </submittedName>
</protein>
<feature type="compositionally biased region" description="Polar residues" evidence="1">
    <location>
        <begin position="282"/>
        <end position="294"/>
    </location>
</feature>
<dbReference type="AlphaFoldDB" id="A0A101S476"/>
<feature type="compositionally biased region" description="Basic and acidic residues" evidence="1">
    <location>
        <begin position="300"/>
        <end position="311"/>
    </location>
</feature>
<sequence>MLTSTANEDIRTSFWPRVREFAVPASMIETATARRLAGDWAGACAAAGFDVDLNLRAVARDHGRELASRVRSDLRALAPDLLRWHMPRIAPDGLLRPGVTLTLAQYDTPEGPVHLVARTAPAWADAGQRISLALWSRSTANAVGHPHPRPNRRFRLDLHRHLWDAGRAGELGARSGAGGVRERDRGGEVRDPDGAGDVRERDRGGELRDPDAAADVRERSGPGEARERHRGGELRDPNGAAEVCDWTGAGEGYDRTGTSQTRDRHGAGDTRDPTGTAEARDQTATNQTHHQTGTAEDDDRTGTRQTRDRARTSQIPDQLPDRTEAAEGHARTGTSQTPDQTGTDELRQGSDVGEPSMRSRPTQLAGHDPELMVPPDCAADRWAAEARILLAAEGRTGGVVLVRLGGRERLVLELGADDDVMRPVPTPSAGTVSALPVLPDAATWVLPDLQLLRAGAIEAERLHPLVAAALAPDRAATGPPRTPDRPGRPRLVECRGARHRIGLVDGVLAPLDHDPDEIRREELLVALTGTPLPCLQAIDEAHRRPHCLAGVRERLVHGDTAGALAVVEGLLGPDALLRTGPLRDELEAAALRRITYGLFRAGLTGPGPTWFRPRPSGRDSRNRRTHPRHAT</sequence>
<comment type="caution">
    <text evidence="2">The sequence shown here is derived from an EMBL/GenBank/DDBJ whole genome shotgun (WGS) entry which is preliminary data.</text>
</comment>
<feature type="region of interest" description="Disordered" evidence="1">
    <location>
        <begin position="607"/>
        <end position="631"/>
    </location>
</feature>
<gene>
    <name evidence="2" type="ORF">AQJ46_23160</name>
</gene>
<feature type="compositionally biased region" description="Polar residues" evidence="1">
    <location>
        <begin position="332"/>
        <end position="343"/>
    </location>
</feature>
<evidence type="ECO:0000313" key="2">
    <source>
        <dbReference type="EMBL" id="KUN67204.1"/>
    </source>
</evidence>
<dbReference type="EMBL" id="LMWU01000022">
    <property type="protein sequence ID" value="KUN67204.1"/>
    <property type="molecule type" value="Genomic_DNA"/>
</dbReference>
<evidence type="ECO:0000256" key="1">
    <source>
        <dbReference type="SAM" id="MobiDB-lite"/>
    </source>
</evidence>
<name>A0A101S476_9ACTN</name>
<dbReference type="STRING" id="58343.AQJ46_23160"/>
<feature type="compositionally biased region" description="Basic and acidic residues" evidence="1">
    <location>
        <begin position="319"/>
        <end position="330"/>
    </location>
</feature>
<dbReference type="Proteomes" id="UP000053669">
    <property type="component" value="Unassembled WGS sequence"/>
</dbReference>